<dbReference type="Proteomes" id="UP000271590">
    <property type="component" value="Unassembled WGS sequence"/>
</dbReference>
<organism evidence="1 2">
    <name type="scientific">Variovorax beijingensis</name>
    <dbReference type="NCBI Taxonomy" id="2496117"/>
    <lineage>
        <taxon>Bacteria</taxon>
        <taxon>Pseudomonadati</taxon>
        <taxon>Pseudomonadota</taxon>
        <taxon>Betaproteobacteria</taxon>
        <taxon>Burkholderiales</taxon>
        <taxon>Comamonadaceae</taxon>
        <taxon>Variovorax</taxon>
    </lineage>
</organism>
<dbReference type="RefSeq" id="WP_124960810.1">
    <property type="nucleotide sequence ID" value="NZ_CBFHCE010000015.1"/>
</dbReference>
<dbReference type="AlphaFoldDB" id="A0A3P3EDT1"/>
<protein>
    <submittedName>
        <fullName evidence="1">Uncharacterized protein</fullName>
    </submittedName>
</protein>
<gene>
    <name evidence="1" type="ORF">EH244_23920</name>
</gene>
<name>A0A3P3EDT1_9BURK</name>
<evidence type="ECO:0000313" key="2">
    <source>
        <dbReference type="Proteomes" id="UP000271590"/>
    </source>
</evidence>
<proteinExistence type="predicted"/>
<evidence type="ECO:0000313" key="1">
    <source>
        <dbReference type="EMBL" id="RRH84557.1"/>
    </source>
</evidence>
<comment type="caution">
    <text evidence="1">The sequence shown here is derived from an EMBL/GenBank/DDBJ whole genome shotgun (WGS) entry which is preliminary data.</text>
</comment>
<dbReference type="EMBL" id="RQXU01000018">
    <property type="protein sequence ID" value="RRH84557.1"/>
    <property type="molecule type" value="Genomic_DNA"/>
</dbReference>
<sequence length="107" mass="11425">MALKLKAQKSPENDAPSIKLIGIGNQLSQRNGVTLASLSCVQIDAAWVCAYQACEKTDKQATGNASRTSPQQTIASCRLICRHGFGKVGHLGYFILGEATPARGETY</sequence>
<accession>A0A3P3EDT1</accession>
<reference evidence="1 2" key="1">
    <citation type="submission" date="2018-11" db="EMBL/GenBank/DDBJ databases">
        <title>The genome of Variovorax sp T529.</title>
        <authorList>
            <person name="Gao J."/>
        </authorList>
    </citation>
    <scope>NUCLEOTIDE SEQUENCE [LARGE SCALE GENOMIC DNA]</scope>
    <source>
        <strain evidence="1 2">T529</strain>
    </source>
</reference>